<dbReference type="Proteomes" id="UP001341840">
    <property type="component" value="Unassembled WGS sequence"/>
</dbReference>
<keyword evidence="3" id="KW-1185">Reference proteome</keyword>
<accession>A0ABU6T4R7</accession>
<reference evidence="2 3" key="1">
    <citation type="journal article" date="2023" name="Plants (Basel)">
        <title>Bridging the Gap: Combining Genomics and Transcriptomics Approaches to Understand Stylosanthes scabra, an Orphan Legume from the Brazilian Caatinga.</title>
        <authorList>
            <person name="Ferreira-Neto J.R.C."/>
            <person name="da Silva M.D."/>
            <person name="Binneck E."/>
            <person name="de Melo N.F."/>
            <person name="da Silva R.H."/>
            <person name="de Melo A.L.T.M."/>
            <person name="Pandolfi V."/>
            <person name="Bustamante F.O."/>
            <person name="Brasileiro-Vidal A.C."/>
            <person name="Benko-Iseppon A.M."/>
        </authorList>
    </citation>
    <scope>NUCLEOTIDE SEQUENCE [LARGE SCALE GENOMIC DNA]</scope>
    <source>
        <tissue evidence="2">Leaves</tissue>
    </source>
</reference>
<evidence type="ECO:0000256" key="1">
    <source>
        <dbReference type="SAM" id="MobiDB-lite"/>
    </source>
</evidence>
<evidence type="ECO:0000313" key="3">
    <source>
        <dbReference type="Proteomes" id="UP001341840"/>
    </source>
</evidence>
<sequence>MEAAAKFFEQEDGILSQTKSDQNMYSYPLSNMFRKAEANGYKPYCELKLDSVVEFYTTPEQTTNNQECGTQSQFVFRPSLEYCMPEAPEAATTLCSLSEPVESSSALNNAEGHVSLKLQSGAVKEEGGERTLNNECESSPSPAQYHESSCKPQGDLHRSDAKPIVDNESDDSDSEMFRVKRPSSLKAERRSANDALSMKYSEQQGLKRMKKVVPDGRSGQAMDSMRSSESSQKYSHQPFHKVDGEISSRERFTGANNNIPISVRYKKFGNDVISRQRDHHRKDKVQQSIREPPSIEIGPKRLKVRGPSFLSVESRLN</sequence>
<protein>
    <submittedName>
        <fullName evidence="2">Uncharacterized protein</fullName>
    </submittedName>
</protein>
<feature type="compositionally biased region" description="Basic and acidic residues" evidence="1">
    <location>
        <begin position="154"/>
        <end position="165"/>
    </location>
</feature>
<evidence type="ECO:0000313" key="2">
    <source>
        <dbReference type="EMBL" id="MED6143707.1"/>
    </source>
</evidence>
<feature type="region of interest" description="Disordered" evidence="1">
    <location>
        <begin position="274"/>
        <end position="317"/>
    </location>
</feature>
<comment type="caution">
    <text evidence="2">The sequence shown here is derived from an EMBL/GenBank/DDBJ whole genome shotgun (WGS) entry which is preliminary data.</text>
</comment>
<organism evidence="2 3">
    <name type="scientific">Stylosanthes scabra</name>
    <dbReference type="NCBI Taxonomy" id="79078"/>
    <lineage>
        <taxon>Eukaryota</taxon>
        <taxon>Viridiplantae</taxon>
        <taxon>Streptophyta</taxon>
        <taxon>Embryophyta</taxon>
        <taxon>Tracheophyta</taxon>
        <taxon>Spermatophyta</taxon>
        <taxon>Magnoliopsida</taxon>
        <taxon>eudicotyledons</taxon>
        <taxon>Gunneridae</taxon>
        <taxon>Pentapetalae</taxon>
        <taxon>rosids</taxon>
        <taxon>fabids</taxon>
        <taxon>Fabales</taxon>
        <taxon>Fabaceae</taxon>
        <taxon>Papilionoideae</taxon>
        <taxon>50 kb inversion clade</taxon>
        <taxon>dalbergioids sensu lato</taxon>
        <taxon>Dalbergieae</taxon>
        <taxon>Pterocarpus clade</taxon>
        <taxon>Stylosanthes</taxon>
    </lineage>
</organism>
<proteinExistence type="predicted"/>
<feature type="region of interest" description="Disordered" evidence="1">
    <location>
        <begin position="123"/>
        <end position="223"/>
    </location>
</feature>
<dbReference type="EMBL" id="JASCZI010090639">
    <property type="protein sequence ID" value="MED6143707.1"/>
    <property type="molecule type" value="Genomic_DNA"/>
</dbReference>
<gene>
    <name evidence="2" type="ORF">PIB30_008348</name>
</gene>
<name>A0ABU6T4R7_9FABA</name>
<feature type="compositionally biased region" description="Polar residues" evidence="1">
    <location>
        <begin position="131"/>
        <end position="151"/>
    </location>
</feature>